<dbReference type="NCBIfam" id="TIGR02467">
    <property type="entry name" value="CbiE"/>
    <property type="match status" value="1"/>
</dbReference>
<evidence type="ECO:0000313" key="7">
    <source>
        <dbReference type="EMBL" id="SMA48831.1"/>
    </source>
</evidence>
<comment type="pathway">
    <text evidence="1">Cofactor biosynthesis; adenosylcobalamin biosynthesis.</text>
</comment>
<dbReference type="GO" id="GO:0032259">
    <property type="term" value="P:methylation"/>
    <property type="evidence" value="ECO:0007669"/>
    <property type="project" value="UniProtKB-KW"/>
</dbReference>
<evidence type="ECO:0000256" key="5">
    <source>
        <dbReference type="ARBA" id="ARBA00022691"/>
    </source>
</evidence>
<evidence type="ECO:0000256" key="3">
    <source>
        <dbReference type="ARBA" id="ARBA00022603"/>
    </source>
</evidence>
<dbReference type="InterPro" id="IPR029063">
    <property type="entry name" value="SAM-dependent_MTases_sf"/>
</dbReference>
<dbReference type="Gene3D" id="3.40.50.150">
    <property type="entry name" value="Vaccinia Virus protein VP39"/>
    <property type="match status" value="1"/>
</dbReference>
<reference evidence="7 8" key="1">
    <citation type="submission" date="2017-03" db="EMBL/GenBank/DDBJ databases">
        <authorList>
            <person name="Afonso C.L."/>
            <person name="Miller P.J."/>
            <person name="Scott M.A."/>
            <person name="Spackman E."/>
            <person name="Goraichik I."/>
            <person name="Dimitrov K.M."/>
            <person name="Suarez D.L."/>
            <person name="Swayne D.E."/>
        </authorList>
    </citation>
    <scope>NUCLEOTIDE SEQUENCE [LARGE SCALE GENOMIC DNA]</scope>
    <source>
        <strain evidence="7">SB41UT1</strain>
    </source>
</reference>
<accession>A0A1X7AP00</accession>
<dbReference type="CDD" id="cd11644">
    <property type="entry name" value="Precorrin-6Y-MT"/>
    <property type="match status" value="1"/>
</dbReference>
<keyword evidence="3 7" id="KW-0489">Methyltransferase</keyword>
<dbReference type="Gene3D" id="3.30.950.10">
    <property type="entry name" value="Methyltransferase, Cobalt-precorrin-4 Transmethylase, Domain 2"/>
    <property type="match status" value="1"/>
</dbReference>
<dbReference type="AlphaFoldDB" id="A0A1X7AP00"/>
<dbReference type="SUPFAM" id="SSF53335">
    <property type="entry name" value="S-adenosyl-L-methionine-dependent methyltransferases"/>
    <property type="match status" value="1"/>
</dbReference>
<protein>
    <submittedName>
        <fullName evidence="7">Precorrin-6Y C(5,15)-methyltransferase [decarboxylating]</fullName>
        <ecNumber evidence="7">2.1.1.132</ecNumber>
    </submittedName>
</protein>
<evidence type="ECO:0000256" key="1">
    <source>
        <dbReference type="ARBA" id="ARBA00004953"/>
    </source>
</evidence>
<evidence type="ECO:0000256" key="4">
    <source>
        <dbReference type="ARBA" id="ARBA00022679"/>
    </source>
</evidence>
<evidence type="ECO:0000256" key="2">
    <source>
        <dbReference type="ARBA" id="ARBA00022573"/>
    </source>
</evidence>
<dbReference type="InterPro" id="IPR014776">
    <property type="entry name" value="4pyrrole_Mease_sub2"/>
</dbReference>
<dbReference type="OrthoDB" id="9787825at2"/>
<keyword evidence="8" id="KW-1185">Reference proteome</keyword>
<dbReference type="GO" id="GO:0009236">
    <property type="term" value="P:cobalamin biosynthetic process"/>
    <property type="evidence" value="ECO:0007669"/>
    <property type="project" value="UniProtKB-UniPathway"/>
</dbReference>
<keyword evidence="5" id="KW-0949">S-adenosyl-L-methionine</keyword>
<sequence>MTAITVIGMGDDGCASLSSKAVNAVQQAQVLAGSDRQLSFFPQFSGERLPFGKDGLQAYLDRIIEASYENTVCVLASGDPLFYGLGRRLAALVEPEHLSFIPSPSSIQLAFSALNMAWDDATVLSVHGRPLKGLVSRLQQGKKFALMTDHIHHPVAVAQHLKAYGETNWQIHICARLGGTEQSVTQWSVADLAAADPATIDNLNVMVLVDEQHQAWGGYPLHCSDDDYQKRMPANGLITKQEIRAIAVAGLGLNPDSVVWDIGAGSGSISVEAAKLAWRGEVYAIESVKECVAFSRDNAAEHRVDHLSVIHGLAPQALDGLPAPDAIFIGGTRGQMQGILEYCLEALQPGGRLLLSAVTLDTVSEAFTFFKQLGYQPSVSLINISRGRPLASYTGYRAENPIHLFTVVKGS</sequence>
<organism evidence="7 8">
    <name type="scientific">Parendozoicomonas haliclonae</name>
    <dbReference type="NCBI Taxonomy" id="1960125"/>
    <lineage>
        <taxon>Bacteria</taxon>
        <taxon>Pseudomonadati</taxon>
        <taxon>Pseudomonadota</taxon>
        <taxon>Gammaproteobacteria</taxon>
        <taxon>Oceanospirillales</taxon>
        <taxon>Endozoicomonadaceae</taxon>
        <taxon>Parendozoicomonas</taxon>
    </lineage>
</organism>
<dbReference type="InterPro" id="IPR006365">
    <property type="entry name" value="Cbl_synth_CobL"/>
</dbReference>
<dbReference type="PIRSF" id="PIRSF036428">
    <property type="entry name" value="CobL"/>
    <property type="match status" value="1"/>
</dbReference>
<dbReference type="EC" id="2.1.1.132" evidence="7"/>
<evidence type="ECO:0000313" key="8">
    <source>
        <dbReference type="Proteomes" id="UP000196573"/>
    </source>
</evidence>
<dbReference type="PANTHER" id="PTHR43182">
    <property type="entry name" value="COBALT-PRECORRIN-6B C(15)-METHYLTRANSFERASE (DECARBOXYLATING)"/>
    <property type="match status" value="1"/>
</dbReference>
<feature type="domain" description="Tetrapyrrole methylase" evidence="6">
    <location>
        <begin position="4"/>
        <end position="192"/>
    </location>
</feature>
<dbReference type="InterPro" id="IPR050714">
    <property type="entry name" value="Cobalamin_biosynth_MTase"/>
</dbReference>
<dbReference type="GO" id="GO:0008276">
    <property type="term" value="F:protein methyltransferase activity"/>
    <property type="evidence" value="ECO:0007669"/>
    <property type="project" value="InterPro"/>
</dbReference>
<evidence type="ECO:0000259" key="6">
    <source>
        <dbReference type="Pfam" id="PF00590"/>
    </source>
</evidence>
<dbReference type="PANTHER" id="PTHR43182:SF1">
    <property type="entry name" value="COBALT-PRECORRIN-7 C(5)-METHYLTRANSFERASE"/>
    <property type="match status" value="1"/>
</dbReference>
<dbReference type="RefSeq" id="WP_087111131.1">
    <property type="nucleotide sequence ID" value="NZ_CBCSCN010000006.1"/>
</dbReference>
<dbReference type="InterPro" id="IPR014777">
    <property type="entry name" value="4pyrrole_Mease_sub1"/>
</dbReference>
<dbReference type="SUPFAM" id="SSF53790">
    <property type="entry name" value="Tetrapyrrole methylase"/>
    <property type="match status" value="1"/>
</dbReference>
<dbReference type="InterPro" id="IPR000878">
    <property type="entry name" value="4pyrrol_Mease"/>
</dbReference>
<dbReference type="Gene3D" id="3.40.1010.10">
    <property type="entry name" value="Cobalt-precorrin-4 Transmethylase, Domain 1"/>
    <property type="match status" value="1"/>
</dbReference>
<keyword evidence="2" id="KW-0169">Cobalamin biosynthesis</keyword>
<dbReference type="InterPro" id="IPR014008">
    <property type="entry name" value="Cbl_synth_MTase_CbiT"/>
</dbReference>
<gene>
    <name evidence="7" type="primary">cobL</name>
    <name evidence="7" type="ORF">EHSB41UT_02920</name>
</gene>
<dbReference type="UniPathway" id="UPA00148"/>
<dbReference type="Proteomes" id="UP000196573">
    <property type="component" value="Unassembled WGS sequence"/>
</dbReference>
<keyword evidence="4 7" id="KW-0808">Transferase</keyword>
<dbReference type="CDD" id="cd02440">
    <property type="entry name" value="AdoMet_MTases"/>
    <property type="match status" value="1"/>
</dbReference>
<dbReference type="NCBIfam" id="TIGR02469">
    <property type="entry name" value="CbiT"/>
    <property type="match status" value="1"/>
</dbReference>
<dbReference type="InterPro" id="IPR012818">
    <property type="entry name" value="CbiE"/>
</dbReference>
<dbReference type="Pfam" id="PF01135">
    <property type="entry name" value="PCMT"/>
    <property type="match status" value="1"/>
</dbReference>
<dbReference type="EMBL" id="FWPT01000006">
    <property type="protein sequence ID" value="SMA48831.1"/>
    <property type="molecule type" value="Genomic_DNA"/>
</dbReference>
<dbReference type="GO" id="GO:0046025">
    <property type="term" value="F:precorrin-6Y C5,15-methyltransferase (decarboxylating) activity"/>
    <property type="evidence" value="ECO:0007669"/>
    <property type="project" value="UniProtKB-EC"/>
</dbReference>
<name>A0A1X7AP00_9GAMM</name>
<proteinExistence type="predicted"/>
<dbReference type="InterPro" id="IPR035996">
    <property type="entry name" value="4pyrrol_Methylase_sf"/>
</dbReference>
<dbReference type="Pfam" id="PF00590">
    <property type="entry name" value="TP_methylase"/>
    <property type="match status" value="1"/>
</dbReference>